<feature type="chain" id="PRO_5040256716" evidence="1">
    <location>
        <begin position="24"/>
        <end position="151"/>
    </location>
</feature>
<keyword evidence="1" id="KW-0732">Signal</keyword>
<feature type="signal peptide" evidence="1">
    <location>
        <begin position="1"/>
        <end position="23"/>
    </location>
</feature>
<dbReference type="RefSeq" id="XP_043042404.1">
    <property type="nucleotide sequence ID" value="XM_043184086.1"/>
</dbReference>
<evidence type="ECO:0000313" key="3">
    <source>
        <dbReference type="Proteomes" id="UP000812287"/>
    </source>
</evidence>
<organism evidence="2 3">
    <name type="scientific">Guyanagaster necrorhizus</name>
    <dbReference type="NCBI Taxonomy" id="856835"/>
    <lineage>
        <taxon>Eukaryota</taxon>
        <taxon>Fungi</taxon>
        <taxon>Dikarya</taxon>
        <taxon>Basidiomycota</taxon>
        <taxon>Agaricomycotina</taxon>
        <taxon>Agaricomycetes</taxon>
        <taxon>Agaricomycetidae</taxon>
        <taxon>Agaricales</taxon>
        <taxon>Marasmiineae</taxon>
        <taxon>Physalacriaceae</taxon>
        <taxon>Guyanagaster</taxon>
    </lineage>
</organism>
<protein>
    <submittedName>
        <fullName evidence="2">Uncharacterized protein</fullName>
    </submittedName>
</protein>
<evidence type="ECO:0000256" key="1">
    <source>
        <dbReference type="SAM" id="SignalP"/>
    </source>
</evidence>
<dbReference type="OrthoDB" id="2846736at2759"/>
<dbReference type="EMBL" id="MU250529">
    <property type="protein sequence ID" value="KAG7448904.1"/>
    <property type="molecule type" value="Genomic_DNA"/>
</dbReference>
<dbReference type="GeneID" id="66106383"/>
<reference evidence="2" key="1">
    <citation type="submission" date="2020-11" db="EMBL/GenBank/DDBJ databases">
        <title>Adaptations for nitrogen fixation in a non-lichenized fungal sporocarp promotes dispersal by wood-feeding termites.</title>
        <authorList>
            <consortium name="DOE Joint Genome Institute"/>
            <person name="Koch R.A."/>
            <person name="Yoon G."/>
            <person name="Arayal U."/>
            <person name="Lail K."/>
            <person name="Amirebrahimi M."/>
            <person name="Labutti K."/>
            <person name="Lipzen A."/>
            <person name="Riley R."/>
            <person name="Barry K."/>
            <person name="Henrissat B."/>
            <person name="Grigoriev I.V."/>
            <person name="Herr J.R."/>
            <person name="Aime M.C."/>
        </authorList>
    </citation>
    <scope>NUCLEOTIDE SEQUENCE</scope>
    <source>
        <strain evidence="2">MCA 3950</strain>
    </source>
</reference>
<gene>
    <name evidence="2" type="ORF">BT62DRAFT_918404</name>
</gene>
<evidence type="ECO:0000313" key="2">
    <source>
        <dbReference type="EMBL" id="KAG7448904.1"/>
    </source>
</evidence>
<comment type="caution">
    <text evidence="2">The sequence shown here is derived from an EMBL/GenBank/DDBJ whole genome shotgun (WGS) entry which is preliminary data.</text>
</comment>
<name>A0A9P7VZ36_9AGAR</name>
<dbReference type="AlphaFoldDB" id="A0A9P7VZ36"/>
<keyword evidence="3" id="KW-1185">Reference proteome</keyword>
<accession>A0A9P7VZ36</accession>
<proteinExistence type="predicted"/>
<sequence>MPSSHNLYLCVAIFLNLAVSGWASPLAVKELSKELLLSPPISLVERVVDPEIPSNLLLELWDLRPDTAQLFHHPASAHQSQPQTNHDTSCAEDILASQYRDGRCCDDAGCAVTTGPRDVHLRCLERAGMSSSALGKAIYDSKGLGYRELKR</sequence>
<dbReference type="Proteomes" id="UP000812287">
    <property type="component" value="Unassembled WGS sequence"/>
</dbReference>